<dbReference type="PROSITE" id="PS51842">
    <property type="entry name" value="IF_ROD_2"/>
    <property type="match status" value="1"/>
</dbReference>
<dbReference type="PANTHER" id="PTHR45616">
    <property type="entry name" value="GATA-TYPE DOMAIN-CONTAINING PROTEIN"/>
    <property type="match status" value="1"/>
</dbReference>
<dbReference type="STRING" id="7757.ENSPMAP00000005370"/>
<organism evidence="5">
    <name type="scientific">Petromyzon marinus</name>
    <name type="common">Sea lamprey</name>
    <dbReference type="NCBI Taxonomy" id="7757"/>
    <lineage>
        <taxon>Eukaryota</taxon>
        <taxon>Metazoa</taxon>
        <taxon>Chordata</taxon>
        <taxon>Craniata</taxon>
        <taxon>Vertebrata</taxon>
        <taxon>Cyclostomata</taxon>
        <taxon>Hyperoartia</taxon>
        <taxon>Petromyzontiformes</taxon>
        <taxon>Petromyzontidae</taxon>
        <taxon>Petromyzon</taxon>
    </lineage>
</organism>
<feature type="domain" description="IF rod" evidence="4">
    <location>
        <begin position="170"/>
        <end position="310"/>
    </location>
</feature>
<reference evidence="5" key="1">
    <citation type="submission" date="2025-08" db="UniProtKB">
        <authorList>
            <consortium name="Ensembl"/>
        </authorList>
    </citation>
    <scope>IDENTIFICATION</scope>
</reference>
<evidence type="ECO:0000256" key="3">
    <source>
        <dbReference type="SAM" id="Coils"/>
    </source>
</evidence>
<dbReference type="AlphaFoldDB" id="S4RJI7"/>
<protein>
    <recommendedName>
        <fullName evidence="4">IF rod domain-containing protein</fullName>
    </recommendedName>
</protein>
<evidence type="ECO:0000256" key="1">
    <source>
        <dbReference type="ARBA" id="ARBA00022754"/>
    </source>
</evidence>
<dbReference type="HOGENOM" id="CLU_898808_0_0_1"/>
<dbReference type="SUPFAM" id="SSF64593">
    <property type="entry name" value="Intermediate filament protein, coiled coil region"/>
    <property type="match status" value="1"/>
</dbReference>
<accession>S4RJI7</accession>
<dbReference type="GeneTree" id="ENSGT00930000151482"/>
<evidence type="ECO:0000259" key="4">
    <source>
        <dbReference type="PROSITE" id="PS51842"/>
    </source>
</evidence>
<dbReference type="InterPro" id="IPR039008">
    <property type="entry name" value="IF_rod_dom"/>
</dbReference>
<dbReference type="Ensembl" id="ENSPMAT00000005390.1">
    <property type="protein sequence ID" value="ENSPMAP00000005370.1"/>
    <property type="gene ID" value="ENSPMAG00000004897.1"/>
</dbReference>
<feature type="coiled-coil region" evidence="3">
    <location>
        <begin position="174"/>
        <end position="208"/>
    </location>
</feature>
<dbReference type="Pfam" id="PF00038">
    <property type="entry name" value="Filament"/>
    <property type="match status" value="1"/>
</dbReference>
<dbReference type="Gene3D" id="1.20.5.1160">
    <property type="entry name" value="Vasodilator-stimulated phosphoprotein"/>
    <property type="match status" value="1"/>
</dbReference>
<keyword evidence="1" id="KW-0403">Intermediate filament</keyword>
<evidence type="ECO:0000256" key="2">
    <source>
        <dbReference type="ARBA" id="ARBA00023054"/>
    </source>
</evidence>
<keyword evidence="2 3" id="KW-0175">Coiled coil</keyword>
<sequence>GAVGGGAGGSAGATAAHASARSVRQGAVYTGKGLATLRQKSFGAGQGGFALGTGAGVTASRIAGFGAGRSSGGIGLSRVAGGGGMTGLGVTGGYGLGFGSAPLFGGALHNITAPFRSRLGRPISVGTYGVNPSWGSDQPGRGPAGIVPMPNIDPASFPPLDMVQGPRLREKEELQKLNDRFAGFVDRVRDLEKRNAILKAQITMYTNSDPTGPANTAVVIGAITSSYQGQLDTLIANKTALVSERDHLQTAIQEYTFKYEQENEVTRTLEAEWNTLKDEVDKTYVSIVELQTNVQAVQDQITLTKNIYTA</sequence>
<proteinExistence type="predicted"/>
<reference evidence="5" key="2">
    <citation type="submission" date="2025-09" db="UniProtKB">
        <authorList>
            <consortium name="Ensembl"/>
        </authorList>
    </citation>
    <scope>IDENTIFICATION</scope>
</reference>
<evidence type="ECO:0000313" key="5">
    <source>
        <dbReference type="Ensembl" id="ENSPMAP00000005370.1"/>
    </source>
</evidence>
<dbReference type="GO" id="GO:0005882">
    <property type="term" value="C:intermediate filament"/>
    <property type="evidence" value="ECO:0007669"/>
    <property type="project" value="UniProtKB-KW"/>
</dbReference>
<dbReference type="PANTHER" id="PTHR45616:SF4">
    <property type="entry name" value="THREAD BIOPOLYMER FILAMENT SUBUNIT ALPHA"/>
    <property type="match status" value="1"/>
</dbReference>
<name>S4RJI7_PETMA</name>